<dbReference type="PANTHER" id="PTHR24282">
    <property type="entry name" value="CYTOCHROME P450 FAMILY MEMBER"/>
    <property type="match status" value="1"/>
</dbReference>
<comment type="subcellular location">
    <subcellularLocation>
        <location evidence="1">Membrane</location>
    </subcellularLocation>
</comment>
<dbReference type="InterPro" id="IPR050665">
    <property type="entry name" value="Cytochrome_P450_Monooxygen"/>
</dbReference>
<dbReference type="Pfam" id="PF00067">
    <property type="entry name" value="p450"/>
    <property type="match status" value="2"/>
</dbReference>
<dbReference type="SMR" id="K7VEG4"/>
<dbReference type="GO" id="GO:0005506">
    <property type="term" value="F:iron ion binding"/>
    <property type="evidence" value="ECO:0007669"/>
    <property type="project" value="InterPro"/>
</dbReference>
<evidence type="ECO:0000256" key="5">
    <source>
        <dbReference type="ARBA" id="ARBA00022723"/>
    </source>
</evidence>
<keyword evidence="8 11" id="KW-0408">Iron</keyword>
<feature type="binding site" description="axial binding residue" evidence="11">
    <location>
        <position position="288"/>
    </location>
    <ligand>
        <name>heme</name>
        <dbReference type="ChEBI" id="CHEBI:30413"/>
    </ligand>
    <ligandPart>
        <name>Fe</name>
        <dbReference type="ChEBI" id="CHEBI:18248"/>
    </ligandPart>
</feature>
<keyword evidence="4" id="KW-0812">Transmembrane</keyword>
<dbReference type="ExpressionAtlas" id="K7VEG4">
    <property type="expression patterns" value="baseline"/>
</dbReference>
<comment type="cofactor">
    <cofactor evidence="11">
        <name>heme</name>
        <dbReference type="ChEBI" id="CHEBI:30413"/>
    </cofactor>
</comment>
<evidence type="ECO:0000256" key="2">
    <source>
        <dbReference type="ARBA" id="ARBA00010617"/>
    </source>
</evidence>
<evidence type="ECO:0000313" key="12">
    <source>
        <dbReference type="EMBL" id="AQL07123.1"/>
    </source>
</evidence>
<sequence>MAALISALLFAALLVAAQYMLRLLHSFLWVPLRLERRFRRQGIRWPPRSLVSGNVADYRDLLAAARSPPLSSFRHDGVVARATPQYALVISDPELVKAVMTDSTGAFDKAASGGNNPLARQLIGEGLVGLSGETRARHRRVISPTFNMERVKAWIPGIAAVTSSVLDKWEAEEWQVKARDEVLKVCGKHEHPNAENLSDLKIVTMVLKETLRLYPPTTFINRTATRNIKLGKLDIPTGTRLDFPIIHIHRDHEVWGMDAEEFNPSRFADGSSYHLGAYFPFRIGPTICVGQNLAMVEAKVALAMTLQRFAFTVSASYAHAPMLVFTLQPQFGAQVLVQKI</sequence>
<dbReference type="GO" id="GO:0006629">
    <property type="term" value="P:lipid metabolic process"/>
    <property type="evidence" value="ECO:0007669"/>
    <property type="project" value="UniProtKB-ARBA"/>
</dbReference>
<evidence type="ECO:0000256" key="10">
    <source>
        <dbReference type="ARBA" id="ARBA00023136"/>
    </source>
</evidence>
<evidence type="ECO:0000256" key="9">
    <source>
        <dbReference type="ARBA" id="ARBA00023033"/>
    </source>
</evidence>
<keyword evidence="3 11" id="KW-0349">Heme</keyword>
<dbReference type="GO" id="GO:0016705">
    <property type="term" value="F:oxidoreductase activity, acting on paired donors, with incorporation or reduction of molecular oxygen"/>
    <property type="evidence" value="ECO:0007669"/>
    <property type="project" value="InterPro"/>
</dbReference>
<dbReference type="Gene3D" id="1.10.630.10">
    <property type="entry name" value="Cytochrome P450"/>
    <property type="match status" value="2"/>
</dbReference>
<dbReference type="GO" id="GO:0004497">
    <property type="term" value="F:monooxygenase activity"/>
    <property type="evidence" value="ECO:0007669"/>
    <property type="project" value="UniProtKB-KW"/>
</dbReference>
<evidence type="ECO:0000256" key="11">
    <source>
        <dbReference type="PIRSR" id="PIRSR602403-1"/>
    </source>
</evidence>
<dbReference type="OMA" id="GLNAMLK"/>
<evidence type="ECO:0000256" key="7">
    <source>
        <dbReference type="ARBA" id="ARBA00023002"/>
    </source>
</evidence>
<accession>K7VEG4</accession>
<dbReference type="SUPFAM" id="SSF48264">
    <property type="entry name" value="Cytochrome P450"/>
    <property type="match status" value="1"/>
</dbReference>
<dbReference type="eggNOG" id="KOG0157">
    <property type="taxonomic scope" value="Eukaryota"/>
</dbReference>
<evidence type="ECO:0000256" key="6">
    <source>
        <dbReference type="ARBA" id="ARBA00022989"/>
    </source>
</evidence>
<dbReference type="InParanoid" id="K7VEG4"/>
<comment type="similarity">
    <text evidence="2">Belongs to the cytochrome P450 family.</text>
</comment>
<keyword evidence="10" id="KW-0472">Membrane</keyword>
<dbReference type="HOGENOM" id="CLU_001570_5_0_1"/>
<dbReference type="EMBL" id="CM000785">
    <property type="protein sequence ID" value="AQL07123.1"/>
    <property type="molecule type" value="Genomic_DNA"/>
</dbReference>
<organism evidence="12">
    <name type="scientific">Zea mays</name>
    <name type="common">Maize</name>
    <dbReference type="NCBI Taxonomy" id="4577"/>
    <lineage>
        <taxon>Eukaryota</taxon>
        <taxon>Viridiplantae</taxon>
        <taxon>Streptophyta</taxon>
        <taxon>Embryophyta</taxon>
        <taxon>Tracheophyta</taxon>
        <taxon>Spermatophyta</taxon>
        <taxon>Magnoliopsida</taxon>
        <taxon>Liliopsida</taxon>
        <taxon>Poales</taxon>
        <taxon>Poaceae</taxon>
        <taxon>PACMAD clade</taxon>
        <taxon>Panicoideae</taxon>
        <taxon>Andropogonodae</taxon>
        <taxon>Andropogoneae</taxon>
        <taxon>Tripsacinae</taxon>
        <taxon>Zea</taxon>
    </lineage>
</organism>
<dbReference type="GO" id="GO:0020037">
    <property type="term" value="F:heme binding"/>
    <property type="evidence" value="ECO:0007669"/>
    <property type="project" value="InterPro"/>
</dbReference>
<dbReference type="AlphaFoldDB" id="K7VEG4"/>
<keyword evidence="5 11" id="KW-0479">Metal-binding</keyword>
<name>K7VEG4_MAIZE</name>
<reference evidence="12" key="1">
    <citation type="submission" date="2015-12" db="EMBL/GenBank/DDBJ databases">
        <title>Update maize B73 reference genome by single molecule sequencing technologies.</title>
        <authorList>
            <consortium name="Maize Genome Sequencing Project"/>
            <person name="Ware D."/>
        </authorList>
    </citation>
    <scope>NUCLEOTIDE SEQUENCE</scope>
    <source>
        <tissue evidence="12">Seedling</tissue>
    </source>
</reference>
<dbReference type="GO" id="GO:0016020">
    <property type="term" value="C:membrane"/>
    <property type="evidence" value="ECO:0007669"/>
    <property type="project" value="UniProtKB-SubCell"/>
</dbReference>
<dbReference type="STRING" id="4577.K7VEG4"/>
<dbReference type="InterPro" id="IPR001128">
    <property type="entry name" value="Cyt_P450"/>
</dbReference>
<proteinExistence type="inferred from homology"/>
<dbReference type="InterPro" id="IPR036396">
    <property type="entry name" value="Cyt_P450_sf"/>
</dbReference>
<keyword evidence="6" id="KW-1133">Transmembrane helix</keyword>
<evidence type="ECO:0000256" key="3">
    <source>
        <dbReference type="ARBA" id="ARBA00022617"/>
    </source>
</evidence>
<dbReference type="PaxDb" id="4577-GRMZM2G066784_P01"/>
<gene>
    <name evidence="12" type="ORF">ZEAMMB73_Zm00001d047615</name>
</gene>
<keyword evidence="7" id="KW-0560">Oxidoreductase</keyword>
<evidence type="ECO:0000256" key="4">
    <source>
        <dbReference type="ARBA" id="ARBA00022692"/>
    </source>
</evidence>
<evidence type="ECO:0000256" key="1">
    <source>
        <dbReference type="ARBA" id="ARBA00004370"/>
    </source>
</evidence>
<evidence type="ECO:0000256" key="8">
    <source>
        <dbReference type="ARBA" id="ARBA00023004"/>
    </source>
</evidence>
<dbReference type="InterPro" id="IPR002403">
    <property type="entry name" value="Cyt_P450_E_grp-IV"/>
</dbReference>
<dbReference type="PANTHER" id="PTHR24282:SF211">
    <property type="entry name" value="CYTOCHROME P450-RELATED"/>
    <property type="match status" value="1"/>
</dbReference>
<keyword evidence="9" id="KW-0503">Monooxygenase</keyword>
<dbReference type="PRINTS" id="PR00385">
    <property type="entry name" value="P450"/>
</dbReference>
<protein>
    <submittedName>
        <fullName evidence="12">Putative cytochrome P450 superfamily protein</fullName>
    </submittedName>
</protein>
<dbReference type="PRINTS" id="PR00465">
    <property type="entry name" value="EP450IV"/>
</dbReference>